<dbReference type="EC" id="2.4.1.11" evidence="8"/>
<dbReference type="FunFam" id="3.10.110.10:FF:000026">
    <property type="entry name" value="Ubiquitin-conjugating enzyme E2 variant"/>
    <property type="match status" value="1"/>
</dbReference>
<evidence type="ECO:0000256" key="2">
    <source>
        <dbReference type="ARBA" id="ARBA00010686"/>
    </source>
</evidence>
<comment type="catalytic activity">
    <reaction evidence="7">
        <text>[(1-&gt;4)-alpha-D-glucosyl](n) + UDP-alpha-D-glucose = [(1-&gt;4)-alpha-D-glucosyl](n+1) + UDP + H(+)</text>
        <dbReference type="Rhea" id="RHEA:18549"/>
        <dbReference type="Rhea" id="RHEA-COMP:9584"/>
        <dbReference type="Rhea" id="RHEA-COMP:9587"/>
        <dbReference type="ChEBI" id="CHEBI:15378"/>
        <dbReference type="ChEBI" id="CHEBI:15444"/>
        <dbReference type="ChEBI" id="CHEBI:58223"/>
        <dbReference type="ChEBI" id="CHEBI:58885"/>
        <dbReference type="EC" id="2.4.1.11"/>
    </reaction>
    <physiologicalReaction direction="left-to-right" evidence="7">
        <dbReference type="Rhea" id="RHEA:18550"/>
    </physiologicalReaction>
</comment>
<evidence type="ECO:0000256" key="6">
    <source>
        <dbReference type="ARBA" id="ARBA00023056"/>
    </source>
</evidence>
<evidence type="ECO:0000313" key="11">
    <source>
        <dbReference type="Proteomes" id="UP000054408"/>
    </source>
</evidence>
<evidence type="ECO:0000256" key="1">
    <source>
        <dbReference type="ARBA" id="ARBA00004964"/>
    </source>
</evidence>
<dbReference type="Gene3D" id="6.10.260.10">
    <property type="match status" value="1"/>
</dbReference>
<dbReference type="PANTHER" id="PTHR10176">
    <property type="entry name" value="GLYCOGEN SYNTHASE"/>
    <property type="match status" value="1"/>
</dbReference>
<name>A0A0L0DHQ1_THETB</name>
<dbReference type="InterPro" id="IPR000608">
    <property type="entry name" value="UBC"/>
</dbReference>
<dbReference type="eggNOG" id="KOG0896">
    <property type="taxonomic scope" value="Eukaryota"/>
</dbReference>
<dbReference type="PANTHER" id="PTHR10176:SF3">
    <property type="entry name" value="GLYCOGEN [STARCH] SYNTHASE"/>
    <property type="match status" value="1"/>
</dbReference>
<dbReference type="Proteomes" id="UP000054408">
    <property type="component" value="Unassembled WGS sequence"/>
</dbReference>
<dbReference type="InterPro" id="IPR016135">
    <property type="entry name" value="UBQ-conjugating_enzyme/RWD"/>
</dbReference>
<dbReference type="AlphaFoldDB" id="A0A0L0DHQ1"/>
<comment type="pathway">
    <text evidence="1 8">Glycan biosynthesis; glycogen biosynthesis.</text>
</comment>
<dbReference type="EMBL" id="GL349470">
    <property type="protein sequence ID" value="KNC51899.1"/>
    <property type="molecule type" value="Genomic_DNA"/>
</dbReference>
<dbReference type="SUPFAM" id="SSF54495">
    <property type="entry name" value="UBC-like"/>
    <property type="match status" value="1"/>
</dbReference>
<keyword evidence="3 8" id="KW-0328">Glycosyltransferase</keyword>
<evidence type="ECO:0000256" key="8">
    <source>
        <dbReference type="RuleBase" id="RU363104"/>
    </source>
</evidence>
<dbReference type="eggNOG" id="KOG3742">
    <property type="taxonomic scope" value="Eukaryota"/>
</dbReference>
<comment type="similarity">
    <text evidence="2 8">Belongs to the glycosyltransferase 3 family.</text>
</comment>
<dbReference type="Pfam" id="PF00179">
    <property type="entry name" value="UQ_con"/>
    <property type="match status" value="1"/>
</dbReference>
<protein>
    <recommendedName>
        <fullName evidence="8">Glycogen [starch] synthase</fullName>
        <ecNumber evidence="8">2.4.1.11</ecNumber>
    </recommendedName>
</protein>
<dbReference type="Pfam" id="PF05693">
    <property type="entry name" value="Glycogen_syn"/>
    <property type="match status" value="1"/>
</dbReference>
<feature type="domain" description="UBC core" evidence="9">
    <location>
        <begin position="623"/>
        <end position="755"/>
    </location>
</feature>
<dbReference type="GO" id="GO:0004373">
    <property type="term" value="F:alpha-1,4-glucan glucosyltransferase (UDP-glucose donor) activity"/>
    <property type="evidence" value="ECO:0007669"/>
    <property type="project" value="UniProtKB-EC"/>
</dbReference>
<dbReference type="STRING" id="461836.A0A0L0DHQ1"/>
<reference evidence="10 11" key="1">
    <citation type="submission" date="2010-05" db="EMBL/GenBank/DDBJ databases">
        <title>The Genome Sequence of Thecamonas trahens ATCC 50062.</title>
        <authorList>
            <consortium name="The Broad Institute Genome Sequencing Platform"/>
            <person name="Russ C."/>
            <person name="Cuomo C."/>
            <person name="Shea T."/>
            <person name="Young S.K."/>
            <person name="Zeng Q."/>
            <person name="Koehrsen M."/>
            <person name="Haas B."/>
            <person name="Borodovsky M."/>
            <person name="Guigo R."/>
            <person name="Alvarado L."/>
            <person name="Berlin A."/>
            <person name="Bochicchio J."/>
            <person name="Borenstein D."/>
            <person name="Chapman S."/>
            <person name="Chen Z."/>
            <person name="Freedman E."/>
            <person name="Gellesch M."/>
            <person name="Goldberg J."/>
            <person name="Griggs A."/>
            <person name="Gujja S."/>
            <person name="Heilman E."/>
            <person name="Heiman D."/>
            <person name="Hepburn T."/>
            <person name="Howarth C."/>
            <person name="Jen D."/>
            <person name="Larson L."/>
            <person name="Mehta T."/>
            <person name="Park D."/>
            <person name="Pearson M."/>
            <person name="Roberts A."/>
            <person name="Saif S."/>
            <person name="Shenoy N."/>
            <person name="Sisk P."/>
            <person name="Stolte C."/>
            <person name="Sykes S."/>
            <person name="Thomson T."/>
            <person name="Walk T."/>
            <person name="White J."/>
            <person name="Yandava C."/>
            <person name="Burger G."/>
            <person name="Gray M.W."/>
            <person name="Holland P.W.H."/>
            <person name="King N."/>
            <person name="Lang F.B.F."/>
            <person name="Roger A.J."/>
            <person name="Ruiz-Trillo I."/>
            <person name="Lander E."/>
            <person name="Nusbaum C."/>
        </authorList>
    </citation>
    <scope>NUCLEOTIDE SEQUENCE [LARGE SCALE GENOMIC DNA]</scope>
    <source>
        <strain evidence="10 11">ATCC 50062</strain>
    </source>
</reference>
<keyword evidence="5" id="KW-0833">Ubl conjugation pathway</keyword>
<comment type="function">
    <text evidence="8">Transfers the glycosyl residue from UDP-Glc to the non-reducing end of alpha-1,4-glucan.</text>
</comment>
<dbReference type="SMART" id="SM00212">
    <property type="entry name" value="UBCc"/>
    <property type="match status" value="1"/>
</dbReference>
<dbReference type="SUPFAM" id="SSF53756">
    <property type="entry name" value="UDP-Glycosyltransferase/glycogen phosphorylase"/>
    <property type="match status" value="2"/>
</dbReference>
<dbReference type="OMA" id="RDVRNHI"/>
<evidence type="ECO:0000259" key="9">
    <source>
        <dbReference type="PROSITE" id="PS50127"/>
    </source>
</evidence>
<gene>
    <name evidence="10" type="ORF">AMSG_12121</name>
</gene>
<organism evidence="10 11">
    <name type="scientific">Thecamonas trahens ATCC 50062</name>
    <dbReference type="NCBI Taxonomy" id="461836"/>
    <lineage>
        <taxon>Eukaryota</taxon>
        <taxon>Apusozoa</taxon>
        <taxon>Apusomonadida</taxon>
        <taxon>Apusomonadidae</taxon>
        <taxon>Thecamonas</taxon>
    </lineage>
</organism>
<dbReference type="GO" id="GO:0005978">
    <property type="term" value="P:glycogen biosynthetic process"/>
    <property type="evidence" value="ECO:0007669"/>
    <property type="project" value="UniProtKB-UniPathway"/>
</dbReference>
<dbReference type="Gene3D" id="3.40.50.2000">
    <property type="entry name" value="Glycogen Phosphorylase B"/>
    <property type="match status" value="2"/>
</dbReference>
<dbReference type="UniPathway" id="UPA00164"/>
<keyword evidence="6 8" id="KW-0320">Glycogen biosynthesis</keyword>
<keyword evidence="4 8" id="KW-0808">Transferase</keyword>
<keyword evidence="11" id="KW-1185">Reference proteome</keyword>
<dbReference type="OrthoDB" id="6335297at2759"/>
<evidence type="ECO:0000256" key="7">
    <source>
        <dbReference type="ARBA" id="ARBA00047345"/>
    </source>
</evidence>
<evidence type="ECO:0000256" key="4">
    <source>
        <dbReference type="ARBA" id="ARBA00022679"/>
    </source>
</evidence>
<dbReference type="GO" id="GO:0005737">
    <property type="term" value="C:cytoplasm"/>
    <property type="evidence" value="ECO:0007669"/>
    <property type="project" value="TreeGrafter"/>
</dbReference>
<dbReference type="Gene3D" id="3.10.110.10">
    <property type="entry name" value="Ubiquitin Conjugating Enzyme"/>
    <property type="match status" value="1"/>
</dbReference>
<dbReference type="InterPro" id="IPR008631">
    <property type="entry name" value="Glycogen_synth"/>
</dbReference>
<proteinExistence type="inferred from homology"/>
<sequence length="755" mass="85409">MAASGKPLLFEIAWEVARKVGGIYTVLKSKSPCTVADWGDRYCLIGPYDAKSAEREFEPLDPGPLLTQVIENLKTKRGMRLEFGRWLIPGYPRVLLIDYHTQWDKINEFKAELYSSFGLPIPEGDGDPETNEVVLFGFQVMWFFAEFCATNPSRIVLAQFHEWMASVAVPLIRRDALPMATIFTTHATLLGRYMSAGKTEFYSRIESIDVDREAGNRGIYHRHTIEKLAALKAHVFTTVSHITALEAEHLLSRKPEVILPNGLQVERFTAMHEFQNLHKLSKDKIHDFVRGHFYGYLDGIDFDNTLYLFTAGRYEYYNKGFDMFIEALARLNHRLKVSGSPMTVIAFVVTRAPVVTYNVESLKGQSLMRETRRLCDKINENINSRIFEAVSKGELIDPKDLLTQQDSVLLKQRILTLQRDTLPPITTHTMVDDASDPILNQLRSCQLFNKPDDRVKIVYHPEFLNASSALLPMDYDEFVRGCHLGVFPSAYEPWGYTPGEAALLGVPSITSNLAGFAAYMERYVDKPDEKGIFIVDRRFKAPEESMEQLVDYLYNFTLLSRRDRIMLRNATEKLSELLDWKVLSRHYEEARGMALSQFFIEQATRAGSSSSAASAAVMAAVVPRNFVLLDELEKGEKGLGDPSVSYGLEDGEDIMLTNWRGTIIGPANTAHDGRIYSLRIVCGDNYPDEPPVVSFISKINMNCVDSSGRVVPSKLSTLKNWRREYGLETILMALKDAMRSSANKKLSQPAEGETF</sequence>
<evidence type="ECO:0000256" key="5">
    <source>
        <dbReference type="ARBA" id="ARBA00022786"/>
    </source>
</evidence>
<dbReference type="PROSITE" id="PS50127">
    <property type="entry name" value="UBC_2"/>
    <property type="match status" value="1"/>
</dbReference>
<dbReference type="GeneID" id="25570036"/>
<evidence type="ECO:0000313" key="10">
    <source>
        <dbReference type="EMBL" id="KNC51899.1"/>
    </source>
</evidence>
<evidence type="ECO:0000256" key="3">
    <source>
        <dbReference type="ARBA" id="ARBA00022676"/>
    </source>
</evidence>
<dbReference type="RefSeq" id="XP_013755779.1">
    <property type="nucleotide sequence ID" value="XM_013900325.1"/>
</dbReference>
<dbReference type="CDD" id="cd23807">
    <property type="entry name" value="UEV_UBE2V"/>
    <property type="match status" value="1"/>
</dbReference>
<accession>A0A0L0DHQ1</accession>